<protein>
    <submittedName>
        <fullName evidence="1">Uncharacterized protein</fullName>
    </submittedName>
</protein>
<comment type="caution">
    <text evidence="1">The sequence shown here is derived from an EMBL/GenBank/DDBJ whole genome shotgun (WGS) entry which is preliminary data.</text>
</comment>
<dbReference type="AlphaFoldDB" id="A0A645BYZ2"/>
<proteinExistence type="predicted"/>
<sequence>MIQSYQEEQAIKPVEPTSANFATIGTVYTDGVTLIFDGQETESSKHYKVNQAIAFSAGDRVKVAKISNTYIVEYPVGSPVSGVTPVFLRSYSGKIQAKAGVSGSWVYLN</sequence>
<organism evidence="1">
    <name type="scientific">bioreactor metagenome</name>
    <dbReference type="NCBI Taxonomy" id="1076179"/>
    <lineage>
        <taxon>unclassified sequences</taxon>
        <taxon>metagenomes</taxon>
        <taxon>ecological metagenomes</taxon>
    </lineage>
</organism>
<reference evidence="1" key="1">
    <citation type="submission" date="2019-08" db="EMBL/GenBank/DDBJ databases">
        <authorList>
            <person name="Kucharzyk K."/>
            <person name="Murdoch R.W."/>
            <person name="Higgins S."/>
            <person name="Loffler F."/>
        </authorList>
    </citation>
    <scope>NUCLEOTIDE SEQUENCE</scope>
</reference>
<name>A0A645BYZ2_9ZZZZ</name>
<accession>A0A645BYZ2</accession>
<evidence type="ECO:0000313" key="1">
    <source>
        <dbReference type="EMBL" id="MPM70377.1"/>
    </source>
</evidence>
<gene>
    <name evidence="1" type="ORF">SDC9_117332</name>
</gene>
<dbReference type="EMBL" id="VSSQ01023439">
    <property type="protein sequence ID" value="MPM70377.1"/>
    <property type="molecule type" value="Genomic_DNA"/>
</dbReference>